<dbReference type="PANTHER" id="PTHR11142:SF0">
    <property type="entry name" value="TRNA PSEUDOURIDINE SYNTHASE-LIKE 1"/>
    <property type="match status" value="1"/>
</dbReference>
<comment type="caution">
    <text evidence="4">Lacks conserved residue(s) required for the propagation of feature annotation.</text>
</comment>
<keyword evidence="2 4" id="KW-0819">tRNA processing</keyword>
<comment type="caution">
    <text evidence="9">The sequence shown here is derived from an EMBL/GenBank/DDBJ whole genome shotgun (WGS) entry which is preliminary data.</text>
</comment>
<dbReference type="GO" id="GO:0031119">
    <property type="term" value="P:tRNA pseudouridine synthesis"/>
    <property type="evidence" value="ECO:0007669"/>
    <property type="project" value="UniProtKB-UniRule"/>
</dbReference>
<organism evidence="9 10">
    <name type="scientific">Hyphococcus luteus</name>
    <dbReference type="NCBI Taxonomy" id="2058213"/>
    <lineage>
        <taxon>Bacteria</taxon>
        <taxon>Pseudomonadati</taxon>
        <taxon>Pseudomonadota</taxon>
        <taxon>Alphaproteobacteria</taxon>
        <taxon>Parvularculales</taxon>
        <taxon>Parvularculaceae</taxon>
        <taxon>Hyphococcus</taxon>
    </lineage>
</organism>
<comment type="catalytic activity">
    <reaction evidence="4 7">
        <text>uridine(38/39/40) in tRNA = pseudouridine(38/39/40) in tRNA</text>
        <dbReference type="Rhea" id="RHEA:22376"/>
        <dbReference type="Rhea" id="RHEA-COMP:10085"/>
        <dbReference type="Rhea" id="RHEA-COMP:10087"/>
        <dbReference type="ChEBI" id="CHEBI:65314"/>
        <dbReference type="ChEBI" id="CHEBI:65315"/>
        <dbReference type="EC" id="5.4.99.12"/>
    </reaction>
</comment>
<dbReference type="InterPro" id="IPR020094">
    <property type="entry name" value="TruA/RsuA/RluB/E/F_N"/>
</dbReference>
<dbReference type="InterPro" id="IPR020097">
    <property type="entry name" value="PsdUridine_synth_TruA_a/b_dom"/>
</dbReference>
<feature type="active site" description="Nucleophile" evidence="4 5">
    <location>
        <position position="52"/>
    </location>
</feature>
<proteinExistence type="inferred from homology"/>
<reference evidence="9 10" key="1">
    <citation type="submission" date="2017-12" db="EMBL/GenBank/DDBJ databases">
        <authorList>
            <person name="Hurst M.R.H."/>
        </authorList>
    </citation>
    <scope>NUCLEOTIDE SEQUENCE [LARGE SCALE GENOMIC DNA]</scope>
    <source>
        <strain evidence="9 10">SY-3-19</strain>
    </source>
</reference>
<evidence type="ECO:0000256" key="5">
    <source>
        <dbReference type="PIRSR" id="PIRSR001430-1"/>
    </source>
</evidence>
<sequence length="245" mass="27280">MARYKLTLEYDGTNFVGWQRQDNGLSIQEVLEDAAKAFCGEDVAAFAAGRTDAGVHALAMTAHIEIEKAVSADKVRDAINHHMRPHPISILSAEAADDDFHARFSCKRRAYEYRIVNRRSPLALDVGRAWRVPQALDAEAMHEAAQCLVGKHDFTTYRAATCQSDSPVKTLDEISVSRMGEDVFIRCVARSFLHHQVRSITGSLVEVGKGKWRVRDMKAALEAADRTRCGQVAPAEGLYFVRAEY</sequence>
<name>A0A2S7K6I2_9PROT</name>
<evidence type="ECO:0000313" key="10">
    <source>
        <dbReference type="Proteomes" id="UP000239504"/>
    </source>
</evidence>
<dbReference type="Gene3D" id="3.30.70.580">
    <property type="entry name" value="Pseudouridine synthase I, catalytic domain, N-terminal subdomain"/>
    <property type="match status" value="1"/>
</dbReference>
<dbReference type="InterPro" id="IPR020103">
    <property type="entry name" value="PsdUridine_synth_cat_dom_sf"/>
</dbReference>
<feature type="domain" description="Pseudouridine synthase I TruA alpha/beta" evidence="8">
    <location>
        <begin position="9"/>
        <end position="104"/>
    </location>
</feature>
<dbReference type="InterPro" id="IPR001406">
    <property type="entry name" value="PsdUridine_synth_TruA"/>
</dbReference>
<feature type="domain" description="Pseudouridine synthase I TruA alpha/beta" evidence="8">
    <location>
        <begin position="144"/>
        <end position="245"/>
    </location>
</feature>
<comment type="function">
    <text evidence="4">Formation of pseudouridine at positions 38, 39 and 40 in the anticodon stem and loop of transfer RNAs.</text>
</comment>
<dbReference type="FunFam" id="3.30.70.580:FF:000001">
    <property type="entry name" value="tRNA pseudouridine synthase A"/>
    <property type="match status" value="1"/>
</dbReference>
<keyword evidence="10" id="KW-1185">Reference proteome</keyword>
<evidence type="ECO:0000256" key="2">
    <source>
        <dbReference type="ARBA" id="ARBA00022694"/>
    </source>
</evidence>
<evidence type="ECO:0000256" key="3">
    <source>
        <dbReference type="ARBA" id="ARBA00023235"/>
    </source>
</evidence>
<dbReference type="CDD" id="cd02570">
    <property type="entry name" value="PseudoU_synth_EcTruA"/>
    <property type="match status" value="1"/>
</dbReference>
<dbReference type="AlphaFoldDB" id="A0A2S7K6I2"/>
<dbReference type="EC" id="5.4.99.12" evidence="4"/>
<dbReference type="Proteomes" id="UP000239504">
    <property type="component" value="Unassembled WGS sequence"/>
</dbReference>
<dbReference type="EMBL" id="PJCH01000005">
    <property type="protein sequence ID" value="PQA88124.1"/>
    <property type="molecule type" value="Genomic_DNA"/>
</dbReference>
<accession>A0A2S7K6I2</accession>
<gene>
    <name evidence="4" type="primary">truA</name>
    <name evidence="9" type="ORF">CW354_07340</name>
</gene>
<dbReference type="GO" id="GO:0003723">
    <property type="term" value="F:RNA binding"/>
    <property type="evidence" value="ECO:0007669"/>
    <property type="project" value="InterPro"/>
</dbReference>
<protein>
    <recommendedName>
        <fullName evidence="4">tRNA pseudouridine synthase A</fullName>
        <ecNumber evidence="4">5.4.99.12</ecNumber>
    </recommendedName>
    <alternativeName>
        <fullName evidence="4">tRNA pseudouridine(38-40) synthase</fullName>
    </alternativeName>
    <alternativeName>
        <fullName evidence="4">tRNA pseudouridylate synthase I</fullName>
    </alternativeName>
    <alternativeName>
        <fullName evidence="4">tRNA-uridine isomerase I</fullName>
    </alternativeName>
</protein>
<comment type="similarity">
    <text evidence="1 4 7">Belongs to the tRNA pseudouridine synthase TruA family.</text>
</comment>
<feature type="binding site" evidence="4 6">
    <location>
        <position position="111"/>
    </location>
    <ligand>
        <name>substrate</name>
    </ligand>
</feature>
<comment type="subunit">
    <text evidence="4">Homodimer.</text>
</comment>
<dbReference type="InterPro" id="IPR020095">
    <property type="entry name" value="PsdUridine_synth_TruA_C"/>
</dbReference>
<dbReference type="OrthoDB" id="9811823at2"/>
<dbReference type="PANTHER" id="PTHR11142">
    <property type="entry name" value="PSEUDOURIDYLATE SYNTHASE"/>
    <property type="match status" value="1"/>
</dbReference>
<dbReference type="Pfam" id="PF01416">
    <property type="entry name" value="PseudoU_synth_1"/>
    <property type="match status" value="2"/>
</dbReference>
<dbReference type="Gene3D" id="3.30.70.660">
    <property type="entry name" value="Pseudouridine synthase I, catalytic domain, C-terminal subdomain"/>
    <property type="match status" value="1"/>
</dbReference>
<dbReference type="RefSeq" id="WP_104829369.1">
    <property type="nucleotide sequence ID" value="NZ_PJCH01000005.1"/>
</dbReference>
<evidence type="ECO:0000313" key="9">
    <source>
        <dbReference type="EMBL" id="PQA88124.1"/>
    </source>
</evidence>
<dbReference type="NCBIfam" id="TIGR00071">
    <property type="entry name" value="hisT_truA"/>
    <property type="match status" value="1"/>
</dbReference>
<dbReference type="HAMAP" id="MF_00171">
    <property type="entry name" value="TruA"/>
    <property type="match status" value="1"/>
</dbReference>
<evidence type="ECO:0000256" key="7">
    <source>
        <dbReference type="RuleBase" id="RU003792"/>
    </source>
</evidence>
<dbReference type="PIRSF" id="PIRSF001430">
    <property type="entry name" value="tRNA_psdUrid_synth"/>
    <property type="match status" value="1"/>
</dbReference>
<evidence type="ECO:0000256" key="4">
    <source>
        <dbReference type="HAMAP-Rule" id="MF_00171"/>
    </source>
</evidence>
<dbReference type="GO" id="GO:0160147">
    <property type="term" value="F:tRNA pseudouridine(38-40) synthase activity"/>
    <property type="evidence" value="ECO:0007669"/>
    <property type="project" value="UniProtKB-EC"/>
</dbReference>
<evidence type="ECO:0000256" key="1">
    <source>
        <dbReference type="ARBA" id="ARBA00009375"/>
    </source>
</evidence>
<evidence type="ECO:0000256" key="6">
    <source>
        <dbReference type="PIRSR" id="PIRSR001430-2"/>
    </source>
</evidence>
<evidence type="ECO:0000259" key="8">
    <source>
        <dbReference type="Pfam" id="PF01416"/>
    </source>
</evidence>
<dbReference type="SUPFAM" id="SSF55120">
    <property type="entry name" value="Pseudouridine synthase"/>
    <property type="match status" value="1"/>
</dbReference>
<keyword evidence="3 4" id="KW-0413">Isomerase</keyword>